<evidence type="ECO:0000313" key="2">
    <source>
        <dbReference type="EMBL" id="MCX2743170.1"/>
    </source>
</evidence>
<reference evidence="2 3" key="1">
    <citation type="submission" date="2022-11" db="EMBL/GenBank/DDBJ databases">
        <title>The characterization of three novel Bacteroidetes species and genomic analysis of their roles in tidal elemental geochemical cycles.</title>
        <authorList>
            <person name="Ma K."/>
        </authorList>
    </citation>
    <scope>NUCLEOTIDE SEQUENCE [LARGE SCALE GENOMIC DNA]</scope>
    <source>
        <strain evidence="2 3">M17</strain>
    </source>
</reference>
<organism evidence="2 3">
    <name type="scientific">Mangrovivirga halotolerans</name>
    <dbReference type="NCBI Taxonomy" id="2993936"/>
    <lineage>
        <taxon>Bacteria</taxon>
        <taxon>Pseudomonadati</taxon>
        <taxon>Bacteroidota</taxon>
        <taxon>Cytophagia</taxon>
        <taxon>Cytophagales</taxon>
        <taxon>Mangrovivirgaceae</taxon>
        <taxon>Mangrovivirga</taxon>
    </lineage>
</organism>
<evidence type="ECO:0008006" key="4">
    <source>
        <dbReference type="Google" id="ProtNLM"/>
    </source>
</evidence>
<keyword evidence="1" id="KW-0812">Transmembrane</keyword>
<feature type="transmembrane region" description="Helical" evidence="1">
    <location>
        <begin position="79"/>
        <end position="102"/>
    </location>
</feature>
<dbReference type="EMBL" id="JAPFQN010000003">
    <property type="protein sequence ID" value="MCX2743170.1"/>
    <property type="molecule type" value="Genomic_DNA"/>
</dbReference>
<name>A0ABT3RPT0_9BACT</name>
<gene>
    <name evidence="2" type="ORF">OO013_04800</name>
</gene>
<proteinExistence type="predicted"/>
<keyword evidence="1" id="KW-1133">Transmembrane helix</keyword>
<dbReference type="RefSeq" id="WP_266055545.1">
    <property type="nucleotide sequence ID" value="NZ_JAPFQN010000003.1"/>
</dbReference>
<feature type="transmembrane region" description="Helical" evidence="1">
    <location>
        <begin position="47"/>
        <end position="67"/>
    </location>
</feature>
<evidence type="ECO:0000256" key="1">
    <source>
        <dbReference type="SAM" id="Phobius"/>
    </source>
</evidence>
<comment type="caution">
    <text evidence="2">The sequence shown here is derived from an EMBL/GenBank/DDBJ whole genome shotgun (WGS) entry which is preliminary data.</text>
</comment>
<keyword evidence="3" id="KW-1185">Reference proteome</keyword>
<evidence type="ECO:0000313" key="3">
    <source>
        <dbReference type="Proteomes" id="UP001209885"/>
    </source>
</evidence>
<feature type="transmembrane region" description="Helical" evidence="1">
    <location>
        <begin position="7"/>
        <end position="27"/>
    </location>
</feature>
<accession>A0ABT3RPT0</accession>
<protein>
    <recommendedName>
        <fullName evidence="4">DUF4149 domain-containing protein</fullName>
    </recommendedName>
</protein>
<sequence length="157" mass="18238">MLQFSHIRILLVTFSVSLGITLLSFGMDFLNEVSITFHDFYFQIYPVFIFLLLWTIQIYGIYLNKIFFKKIGIKNEIKLMLIFTAILTFYLTYFGCLLYAHYSVSAVVEFFSREGVSQQTSIGFYVSIAGVILLIILQFVLEIKLLNKLKAINQNKL</sequence>
<keyword evidence="1" id="KW-0472">Membrane</keyword>
<dbReference type="Proteomes" id="UP001209885">
    <property type="component" value="Unassembled WGS sequence"/>
</dbReference>
<feature type="transmembrane region" description="Helical" evidence="1">
    <location>
        <begin position="122"/>
        <end position="141"/>
    </location>
</feature>